<reference evidence="1" key="1">
    <citation type="journal article" date="2015" name="BMC Genomics">
        <title>Diversity of the cell-wall associated genomic island of the archaeon Haloquadratum walsbyi.</title>
        <authorList>
            <person name="Martin-Cuadrado A.B."/>
            <person name="Pasic L."/>
            <person name="Rodriguez-Valera F."/>
        </authorList>
    </citation>
    <scope>NUCLEOTIDE SEQUENCE</scope>
</reference>
<dbReference type="AlphaFoldDB" id="A0A0K1YAY9"/>
<accession>A0A0K1YAY9</accession>
<name>A0A0K1YAY9_9EURY</name>
<sequence>MTYEKNAIEIIDHRLSGSQHIELIVYYTPHKTSS</sequence>
<dbReference type="EMBL" id="KT322176">
    <property type="protein sequence ID" value="AKY04290.1"/>
    <property type="molecule type" value="Genomic_DNA"/>
</dbReference>
<proteinExistence type="predicted"/>
<evidence type="ECO:0000313" key="1">
    <source>
        <dbReference type="EMBL" id="AKY04290.1"/>
    </source>
</evidence>
<protein>
    <submittedName>
        <fullName evidence="1">Uncharacterized protein</fullName>
    </submittedName>
</protein>
<organism evidence="1">
    <name type="scientific">uncultured haloarchaeon</name>
    <dbReference type="NCBI Taxonomy" id="160804"/>
    <lineage>
        <taxon>Archaea</taxon>
        <taxon>Methanobacteriati</taxon>
        <taxon>Methanobacteriota</taxon>
        <taxon>Stenosarchaea group</taxon>
        <taxon>Halobacteria</taxon>
        <taxon>Halobacteriales</taxon>
        <taxon>Halobacteriaceae</taxon>
        <taxon>environmental samples</taxon>
    </lineage>
</organism>